<evidence type="ECO:0000313" key="1">
    <source>
        <dbReference type="EMBL" id="KAJ3540076.1"/>
    </source>
</evidence>
<accession>A0ACC1SHV3</accession>
<protein>
    <submittedName>
        <fullName evidence="1">Uncharacterized protein</fullName>
    </submittedName>
</protein>
<comment type="caution">
    <text evidence="1">The sequence shown here is derived from an EMBL/GenBank/DDBJ whole genome shotgun (WGS) entry which is preliminary data.</text>
</comment>
<dbReference type="Proteomes" id="UP001148629">
    <property type="component" value="Unassembled WGS sequence"/>
</dbReference>
<organism evidence="1 2">
    <name type="scientific">Fusarium decemcellulare</name>
    <dbReference type="NCBI Taxonomy" id="57161"/>
    <lineage>
        <taxon>Eukaryota</taxon>
        <taxon>Fungi</taxon>
        <taxon>Dikarya</taxon>
        <taxon>Ascomycota</taxon>
        <taxon>Pezizomycotina</taxon>
        <taxon>Sordariomycetes</taxon>
        <taxon>Hypocreomycetidae</taxon>
        <taxon>Hypocreales</taxon>
        <taxon>Nectriaceae</taxon>
        <taxon>Fusarium</taxon>
        <taxon>Fusarium decemcellulare species complex</taxon>
    </lineage>
</organism>
<dbReference type="EMBL" id="JANRMS010000426">
    <property type="protein sequence ID" value="KAJ3540076.1"/>
    <property type="molecule type" value="Genomic_DNA"/>
</dbReference>
<keyword evidence="2" id="KW-1185">Reference proteome</keyword>
<gene>
    <name evidence="1" type="ORF">NM208_g5217</name>
</gene>
<proteinExistence type="predicted"/>
<sequence length="223" mass="24310">MTSAETIKPQVLRALDTAIFVLGQAAESCGTIEEAADIPKAFYVVAKHLPIVAEVFGSIRARLKSIEETEQITARYPIINHVADESCRQVRSVQNLFDTVTRDAEGSTKMQRYATAVKNGDGKKVETLMVDLLANTGLATVDLSVSEEQIAVLEKAQEEVKNLFPSLEEKDIANVVVHNSGPGNQFYHGGKGHQHYCSGGFQVNGDNQHASYTYAEKAKEGNN</sequence>
<reference evidence="1" key="1">
    <citation type="submission" date="2022-08" db="EMBL/GenBank/DDBJ databases">
        <title>Genome Sequence of Fusarium decemcellulare.</title>
        <authorList>
            <person name="Buettner E."/>
        </authorList>
    </citation>
    <scope>NUCLEOTIDE SEQUENCE</scope>
    <source>
        <strain evidence="1">Babe19</strain>
    </source>
</reference>
<evidence type="ECO:0000313" key="2">
    <source>
        <dbReference type="Proteomes" id="UP001148629"/>
    </source>
</evidence>
<name>A0ACC1SHV3_9HYPO</name>